<evidence type="ECO:0000256" key="2">
    <source>
        <dbReference type="ARBA" id="ARBA00023125"/>
    </source>
</evidence>
<keyword evidence="1" id="KW-0805">Transcription regulation</keyword>
<accession>A0A518DXT5</accession>
<evidence type="ECO:0000313" key="5">
    <source>
        <dbReference type="EMBL" id="QDU96605.1"/>
    </source>
</evidence>
<gene>
    <name evidence="5" type="primary">lutR_1</name>
    <name evidence="5" type="ORF">Pla8534_44260</name>
</gene>
<dbReference type="Gene3D" id="1.20.120.530">
    <property type="entry name" value="GntR ligand-binding domain-like"/>
    <property type="match status" value="1"/>
</dbReference>
<organism evidence="5 6">
    <name type="scientific">Lignipirellula cremea</name>
    <dbReference type="NCBI Taxonomy" id="2528010"/>
    <lineage>
        <taxon>Bacteria</taxon>
        <taxon>Pseudomonadati</taxon>
        <taxon>Planctomycetota</taxon>
        <taxon>Planctomycetia</taxon>
        <taxon>Pirellulales</taxon>
        <taxon>Pirellulaceae</taxon>
        <taxon>Lignipirellula</taxon>
    </lineage>
</organism>
<dbReference type="PANTHER" id="PTHR43537:SF44">
    <property type="entry name" value="GNTR FAMILY REGULATORY PROTEIN"/>
    <property type="match status" value="1"/>
</dbReference>
<proteinExistence type="predicted"/>
<dbReference type="AlphaFoldDB" id="A0A518DXT5"/>
<dbReference type="InterPro" id="IPR008920">
    <property type="entry name" value="TF_FadR/GntR_C"/>
</dbReference>
<evidence type="ECO:0000259" key="4">
    <source>
        <dbReference type="SMART" id="SM00895"/>
    </source>
</evidence>
<name>A0A518DXT5_9BACT</name>
<reference evidence="5 6" key="1">
    <citation type="submission" date="2019-02" db="EMBL/GenBank/DDBJ databases">
        <title>Deep-cultivation of Planctomycetes and their phenomic and genomic characterization uncovers novel biology.</title>
        <authorList>
            <person name="Wiegand S."/>
            <person name="Jogler M."/>
            <person name="Boedeker C."/>
            <person name="Pinto D."/>
            <person name="Vollmers J."/>
            <person name="Rivas-Marin E."/>
            <person name="Kohn T."/>
            <person name="Peeters S.H."/>
            <person name="Heuer A."/>
            <person name="Rast P."/>
            <person name="Oberbeckmann S."/>
            <person name="Bunk B."/>
            <person name="Jeske O."/>
            <person name="Meyerdierks A."/>
            <person name="Storesund J.E."/>
            <person name="Kallscheuer N."/>
            <person name="Luecker S."/>
            <person name="Lage O.M."/>
            <person name="Pohl T."/>
            <person name="Merkel B.J."/>
            <person name="Hornburger P."/>
            <person name="Mueller R.-W."/>
            <person name="Bruemmer F."/>
            <person name="Labrenz M."/>
            <person name="Spormann A.M."/>
            <person name="Op den Camp H."/>
            <person name="Overmann J."/>
            <person name="Amann R."/>
            <person name="Jetten M.S.M."/>
            <person name="Mascher T."/>
            <person name="Medema M.H."/>
            <person name="Devos D.P."/>
            <person name="Kaster A.-K."/>
            <person name="Ovreas L."/>
            <person name="Rohde M."/>
            <person name="Galperin M.Y."/>
            <person name="Jogler C."/>
        </authorList>
    </citation>
    <scope>NUCLEOTIDE SEQUENCE [LARGE SCALE GENOMIC DNA]</scope>
    <source>
        <strain evidence="5 6">Pla85_3_4</strain>
    </source>
</reference>
<keyword evidence="6" id="KW-1185">Reference proteome</keyword>
<dbReference type="PANTHER" id="PTHR43537">
    <property type="entry name" value="TRANSCRIPTIONAL REGULATOR, GNTR FAMILY"/>
    <property type="match status" value="1"/>
</dbReference>
<dbReference type="KEGG" id="lcre:Pla8534_44260"/>
<keyword evidence="2" id="KW-0238">DNA-binding</keyword>
<evidence type="ECO:0000256" key="1">
    <source>
        <dbReference type="ARBA" id="ARBA00023015"/>
    </source>
</evidence>
<dbReference type="Pfam" id="PF07729">
    <property type="entry name" value="FCD"/>
    <property type="match status" value="1"/>
</dbReference>
<keyword evidence="3" id="KW-0804">Transcription</keyword>
<dbReference type="InterPro" id="IPR011711">
    <property type="entry name" value="GntR_C"/>
</dbReference>
<feature type="domain" description="GntR C-terminal" evidence="4">
    <location>
        <begin position="51"/>
        <end position="173"/>
    </location>
</feature>
<protein>
    <submittedName>
        <fullName evidence="5">HTH-type transcriptional regulator LutR</fullName>
    </submittedName>
</protein>
<evidence type="ECO:0000313" key="6">
    <source>
        <dbReference type="Proteomes" id="UP000317648"/>
    </source>
</evidence>
<dbReference type="Proteomes" id="UP000317648">
    <property type="component" value="Chromosome"/>
</dbReference>
<dbReference type="SUPFAM" id="SSF48008">
    <property type="entry name" value="GntR ligand-binding domain-like"/>
    <property type="match status" value="1"/>
</dbReference>
<dbReference type="SMART" id="SM00895">
    <property type="entry name" value="FCD"/>
    <property type="match status" value="1"/>
</dbReference>
<dbReference type="GO" id="GO:0003677">
    <property type="term" value="F:DNA binding"/>
    <property type="evidence" value="ECO:0007669"/>
    <property type="project" value="UniProtKB-KW"/>
</dbReference>
<dbReference type="EMBL" id="CP036433">
    <property type="protein sequence ID" value="QDU96605.1"/>
    <property type="molecule type" value="Genomic_DNA"/>
</dbReference>
<evidence type="ECO:0000256" key="3">
    <source>
        <dbReference type="ARBA" id="ARBA00023163"/>
    </source>
</evidence>
<dbReference type="InterPro" id="IPR036388">
    <property type="entry name" value="WH-like_DNA-bd_sf"/>
</dbReference>
<sequence length="183" mass="20573">MLREALARLQSMGLFDIQRGRGTFVGNRTSLTNCVRLLRSAVTISPQELRSYAELRTAMEVQAARQAAELATVDDVAELAALLKQLDDEDLPYAEALELDFAFHRKLIDIAGNPLMQNMIEVIYEFVLTQMVRTTPSQRENALGRKLHKAILRAVREHNPDAAADAMQQHMQAVLDRLARETS</sequence>
<dbReference type="Gene3D" id="1.10.10.10">
    <property type="entry name" value="Winged helix-like DNA-binding domain superfamily/Winged helix DNA-binding domain"/>
    <property type="match status" value="1"/>
</dbReference>